<keyword evidence="3" id="KW-1185">Reference proteome</keyword>
<comment type="caution">
    <text evidence="2">The sequence shown here is derived from an EMBL/GenBank/DDBJ whole genome shotgun (WGS) entry which is preliminary data.</text>
</comment>
<feature type="region of interest" description="Disordered" evidence="1">
    <location>
        <begin position="1"/>
        <end position="33"/>
    </location>
</feature>
<reference evidence="2" key="1">
    <citation type="journal article" date="2023" name="Science">
        <title>Genome structures resolve the early diversification of teleost fishes.</title>
        <authorList>
            <person name="Parey E."/>
            <person name="Louis A."/>
            <person name="Montfort J."/>
            <person name="Bouchez O."/>
            <person name="Roques C."/>
            <person name="Iampietro C."/>
            <person name="Lluch J."/>
            <person name="Castinel A."/>
            <person name="Donnadieu C."/>
            <person name="Desvignes T."/>
            <person name="Floi Bucao C."/>
            <person name="Jouanno E."/>
            <person name="Wen M."/>
            <person name="Mejri S."/>
            <person name="Dirks R."/>
            <person name="Jansen H."/>
            <person name="Henkel C."/>
            <person name="Chen W.J."/>
            <person name="Zahm M."/>
            <person name="Cabau C."/>
            <person name="Klopp C."/>
            <person name="Thompson A.W."/>
            <person name="Robinson-Rechavi M."/>
            <person name="Braasch I."/>
            <person name="Lecointre G."/>
            <person name="Bobe J."/>
            <person name="Postlethwait J.H."/>
            <person name="Berthelot C."/>
            <person name="Roest Crollius H."/>
            <person name="Guiguen Y."/>
        </authorList>
    </citation>
    <scope>NUCLEOTIDE SEQUENCE</scope>
    <source>
        <strain evidence="2">NC1722</strain>
    </source>
</reference>
<proteinExistence type="predicted"/>
<feature type="non-terminal residue" evidence="2">
    <location>
        <position position="1"/>
    </location>
</feature>
<dbReference type="EMBL" id="JAINUG010000365">
    <property type="protein sequence ID" value="KAJ8373316.1"/>
    <property type="molecule type" value="Genomic_DNA"/>
</dbReference>
<accession>A0AAD7RE19</accession>
<protein>
    <submittedName>
        <fullName evidence="2">Uncharacterized protein</fullName>
    </submittedName>
</protein>
<sequence length="135" mass="14597">MRVLLKSQPRKRLNESNTHTHTHTHTYTHTHTHTRLSLTAGIGGDQPHCPRLARDHTPPHLIPVCCVNRTRPSGVHSSSPARLGCVGCVGCADPRHSPAAGSRSPGSGIPVWTGGSFVGRPYAFQRRACTGERSE</sequence>
<name>A0AAD7RE19_9TELE</name>
<evidence type="ECO:0000313" key="2">
    <source>
        <dbReference type="EMBL" id="KAJ8373316.1"/>
    </source>
</evidence>
<evidence type="ECO:0000256" key="1">
    <source>
        <dbReference type="SAM" id="MobiDB-lite"/>
    </source>
</evidence>
<evidence type="ECO:0000313" key="3">
    <source>
        <dbReference type="Proteomes" id="UP001221898"/>
    </source>
</evidence>
<gene>
    <name evidence="2" type="ORF">AAFF_G00266190</name>
</gene>
<dbReference type="AlphaFoldDB" id="A0AAD7RE19"/>
<dbReference type="Proteomes" id="UP001221898">
    <property type="component" value="Unassembled WGS sequence"/>
</dbReference>
<feature type="compositionally biased region" description="Basic residues" evidence="1">
    <location>
        <begin position="20"/>
        <end position="33"/>
    </location>
</feature>
<organism evidence="2 3">
    <name type="scientific">Aldrovandia affinis</name>
    <dbReference type="NCBI Taxonomy" id="143900"/>
    <lineage>
        <taxon>Eukaryota</taxon>
        <taxon>Metazoa</taxon>
        <taxon>Chordata</taxon>
        <taxon>Craniata</taxon>
        <taxon>Vertebrata</taxon>
        <taxon>Euteleostomi</taxon>
        <taxon>Actinopterygii</taxon>
        <taxon>Neopterygii</taxon>
        <taxon>Teleostei</taxon>
        <taxon>Notacanthiformes</taxon>
        <taxon>Halosauridae</taxon>
        <taxon>Aldrovandia</taxon>
    </lineage>
</organism>